<evidence type="ECO:0000256" key="1">
    <source>
        <dbReference type="ARBA" id="ARBA00009776"/>
    </source>
</evidence>
<sequence>MKTGTFITFEGCDGAGKTSVMDRVYLDFKEKGYRLLKTREPGGIDIAEKIRAIILNPDHSTMDARTEALLYAAARRQHLVEKIIPALEDGYIVLCDRFIDSSLAYQGVARGIGMDEVYQLNQFAIDEFMPDITIYLDISPEKGLLRIHQNKEREVNRLDRETLHFHEQVHGAYHQLAKKFPERIHTFSAEPPLDEVTQQVIHFITSRLERDVLK</sequence>
<keyword evidence="7 10" id="KW-0418">Kinase</keyword>
<dbReference type="Proteomes" id="UP001596143">
    <property type="component" value="Unassembled WGS sequence"/>
</dbReference>
<reference evidence="13" key="1">
    <citation type="journal article" date="2019" name="Int. J. Syst. Evol. Microbiol.">
        <title>The Global Catalogue of Microorganisms (GCM) 10K type strain sequencing project: providing services to taxonomists for standard genome sequencing and annotation.</title>
        <authorList>
            <consortium name="The Broad Institute Genomics Platform"/>
            <consortium name="The Broad Institute Genome Sequencing Center for Infectious Disease"/>
            <person name="Wu L."/>
            <person name="Ma J."/>
        </authorList>
    </citation>
    <scope>NUCLEOTIDE SEQUENCE [LARGE SCALE GENOMIC DNA]</scope>
    <source>
        <strain evidence="13">CGMCC 1.15790</strain>
    </source>
</reference>
<dbReference type="CDD" id="cd01672">
    <property type="entry name" value="TMPK"/>
    <property type="match status" value="1"/>
</dbReference>
<keyword evidence="5 10" id="KW-0545">Nucleotide biosynthesis</keyword>
<name>A0ABW0U9W6_9BACI</name>
<dbReference type="InterPro" id="IPR039430">
    <property type="entry name" value="Thymidylate_kin-like_dom"/>
</dbReference>
<evidence type="ECO:0000256" key="4">
    <source>
        <dbReference type="ARBA" id="ARBA00022679"/>
    </source>
</evidence>
<dbReference type="InterPro" id="IPR018095">
    <property type="entry name" value="Thymidylate_kin_CS"/>
</dbReference>
<dbReference type="InterPro" id="IPR027417">
    <property type="entry name" value="P-loop_NTPase"/>
</dbReference>
<dbReference type="HAMAP" id="MF_00165">
    <property type="entry name" value="Thymidylate_kinase"/>
    <property type="match status" value="1"/>
</dbReference>
<dbReference type="NCBIfam" id="TIGR00041">
    <property type="entry name" value="DTMP_kinase"/>
    <property type="match status" value="1"/>
</dbReference>
<dbReference type="PANTHER" id="PTHR10344:SF4">
    <property type="entry name" value="UMP-CMP KINASE 2, MITOCHONDRIAL"/>
    <property type="match status" value="1"/>
</dbReference>
<evidence type="ECO:0000256" key="8">
    <source>
        <dbReference type="ARBA" id="ARBA00022840"/>
    </source>
</evidence>
<evidence type="ECO:0000259" key="11">
    <source>
        <dbReference type="Pfam" id="PF02223"/>
    </source>
</evidence>
<evidence type="ECO:0000256" key="3">
    <source>
        <dbReference type="ARBA" id="ARBA00017144"/>
    </source>
</evidence>
<dbReference type="SUPFAM" id="SSF52540">
    <property type="entry name" value="P-loop containing nucleoside triphosphate hydrolases"/>
    <property type="match status" value="1"/>
</dbReference>
<evidence type="ECO:0000256" key="2">
    <source>
        <dbReference type="ARBA" id="ARBA00012980"/>
    </source>
</evidence>
<keyword evidence="8 10" id="KW-0067">ATP-binding</keyword>
<keyword evidence="13" id="KW-1185">Reference proteome</keyword>
<feature type="domain" description="Thymidylate kinase-like" evidence="11">
    <location>
        <begin position="9"/>
        <end position="200"/>
    </location>
</feature>
<protein>
    <recommendedName>
        <fullName evidence="3 10">Thymidylate kinase</fullName>
        <ecNumber evidence="2 10">2.7.4.9</ecNumber>
    </recommendedName>
    <alternativeName>
        <fullName evidence="10">dTMP kinase</fullName>
    </alternativeName>
</protein>
<comment type="caution">
    <text evidence="12">The sequence shown here is derived from an EMBL/GenBank/DDBJ whole genome shotgun (WGS) entry which is preliminary data.</text>
</comment>
<feature type="binding site" evidence="10">
    <location>
        <begin position="11"/>
        <end position="18"/>
    </location>
    <ligand>
        <name>ATP</name>
        <dbReference type="ChEBI" id="CHEBI:30616"/>
    </ligand>
</feature>
<evidence type="ECO:0000313" key="13">
    <source>
        <dbReference type="Proteomes" id="UP001596143"/>
    </source>
</evidence>
<dbReference type="PANTHER" id="PTHR10344">
    <property type="entry name" value="THYMIDYLATE KINASE"/>
    <property type="match status" value="1"/>
</dbReference>
<dbReference type="RefSeq" id="WP_270895810.1">
    <property type="nucleotide sequence ID" value="NZ_JBHSPF010000046.1"/>
</dbReference>
<keyword evidence="4 10" id="KW-0808">Transferase</keyword>
<dbReference type="Gene3D" id="3.40.50.300">
    <property type="entry name" value="P-loop containing nucleotide triphosphate hydrolases"/>
    <property type="match status" value="1"/>
</dbReference>
<proteinExistence type="inferred from homology"/>
<evidence type="ECO:0000256" key="10">
    <source>
        <dbReference type="HAMAP-Rule" id="MF_00165"/>
    </source>
</evidence>
<organism evidence="12 13">
    <name type="scientific">Aliibacillus thermotolerans</name>
    <dbReference type="NCBI Taxonomy" id="1834418"/>
    <lineage>
        <taxon>Bacteria</taxon>
        <taxon>Bacillati</taxon>
        <taxon>Bacillota</taxon>
        <taxon>Bacilli</taxon>
        <taxon>Bacillales</taxon>
        <taxon>Bacillaceae</taxon>
        <taxon>Aliibacillus</taxon>
    </lineage>
</organism>
<evidence type="ECO:0000256" key="9">
    <source>
        <dbReference type="ARBA" id="ARBA00048743"/>
    </source>
</evidence>
<evidence type="ECO:0000313" key="12">
    <source>
        <dbReference type="EMBL" id="MFC5629095.1"/>
    </source>
</evidence>
<comment type="catalytic activity">
    <reaction evidence="9 10">
        <text>dTMP + ATP = dTDP + ADP</text>
        <dbReference type="Rhea" id="RHEA:13517"/>
        <dbReference type="ChEBI" id="CHEBI:30616"/>
        <dbReference type="ChEBI" id="CHEBI:58369"/>
        <dbReference type="ChEBI" id="CHEBI:63528"/>
        <dbReference type="ChEBI" id="CHEBI:456216"/>
        <dbReference type="EC" id="2.7.4.9"/>
    </reaction>
</comment>
<evidence type="ECO:0000256" key="7">
    <source>
        <dbReference type="ARBA" id="ARBA00022777"/>
    </source>
</evidence>
<keyword evidence="6 10" id="KW-0547">Nucleotide-binding</keyword>
<dbReference type="EMBL" id="JBHSPF010000046">
    <property type="protein sequence ID" value="MFC5629095.1"/>
    <property type="molecule type" value="Genomic_DNA"/>
</dbReference>
<evidence type="ECO:0000256" key="5">
    <source>
        <dbReference type="ARBA" id="ARBA00022727"/>
    </source>
</evidence>
<comment type="similarity">
    <text evidence="1 10">Belongs to the thymidylate kinase family.</text>
</comment>
<dbReference type="GO" id="GO:0004798">
    <property type="term" value="F:dTMP kinase activity"/>
    <property type="evidence" value="ECO:0007669"/>
    <property type="project" value="UniProtKB-EC"/>
</dbReference>
<dbReference type="EC" id="2.7.4.9" evidence="2 10"/>
<comment type="function">
    <text evidence="10">Phosphorylation of dTMP to form dTDP in both de novo and salvage pathways of dTTP synthesis.</text>
</comment>
<gene>
    <name evidence="10 12" type="primary">tmk</name>
    <name evidence="12" type="ORF">ACFPTR_09435</name>
</gene>
<dbReference type="PROSITE" id="PS01331">
    <property type="entry name" value="THYMIDYLATE_KINASE"/>
    <property type="match status" value="1"/>
</dbReference>
<dbReference type="InterPro" id="IPR018094">
    <property type="entry name" value="Thymidylate_kinase"/>
</dbReference>
<dbReference type="Pfam" id="PF02223">
    <property type="entry name" value="Thymidylate_kin"/>
    <property type="match status" value="1"/>
</dbReference>
<evidence type="ECO:0000256" key="6">
    <source>
        <dbReference type="ARBA" id="ARBA00022741"/>
    </source>
</evidence>
<accession>A0ABW0U9W6</accession>